<reference evidence="4" key="1">
    <citation type="journal article" date="2019" name="Int. J. Syst. Evol. Microbiol.">
        <title>The Global Catalogue of Microorganisms (GCM) 10K type strain sequencing project: providing services to taxonomists for standard genome sequencing and annotation.</title>
        <authorList>
            <consortium name="The Broad Institute Genomics Platform"/>
            <consortium name="The Broad Institute Genome Sequencing Center for Infectious Disease"/>
            <person name="Wu L."/>
            <person name="Ma J."/>
        </authorList>
    </citation>
    <scope>NUCLEOTIDE SEQUENCE [LARGE SCALE GENOMIC DNA]</scope>
    <source>
        <strain evidence="4">CGMCC 4.7093</strain>
    </source>
</reference>
<evidence type="ECO:0000256" key="1">
    <source>
        <dbReference type="SAM" id="MobiDB-lite"/>
    </source>
</evidence>
<feature type="domain" description="MrfA-like Zn-binding" evidence="2">
    <location>
        <begin position="491"/>
        <end position="593"/>
    </location>
</feature>
<dbReference type="EMBL" id="JBHSIV010000002">
    <property type="protein sequence ID" value="MFC5061129.1"/>
    <property type="molecule type" value="Genomic_DNA"/>
</dbReference>
<accession>A0ABV9YFI9</accession>
<evidence type="ECO:0000313" key="3">
    <source>
        <dbReference type="EMBL" id="MFC5061129.1"/>
    </source>
</evidence>
<protein>
    <submittedName>
        <fullName evidence="3">DrmB family protein</fullName>
    </submittedName>
</protein>
<dbReference type="NCBIfam" id="NF038324">
    <property type="entry name" value="DrmB_fam"/>
    <property type="match status" value="1"/>
</dbReference>
<proteinExistence type="predicted"/>
<organism evidence="3 4">
    <name type="scientific">Actinomycetospora atypica</name>
    <dbReference type="NCBI Taxonomy" id="1290095"/>
    <lineage>
        <taxon>Bacteria</taxon>
        <taxon>Bacillati</taxon>
        <taxon>Actinomycetota</taxon>
        <taxon>Actinomycetes</taxon>
        <taxon>Pseudonocardiales</taxon>
        <taxon>Pseudonocardiaceae</taxon>
        <taxon>Actinomycetospora</taxon>
    </lineage>
</organism>
<keyword evidence="4" id="KW-1185">Reference proteome</keyword>
<comment type="caution">
    <text evidence="3">The sequence shown here is derived from an EMBL/GenBank/DDBJ whole genome shotgun (WGS) entry which is preliminary data.</text>
</comment>
<dbReference type="RefSeq" id="WP_378034484.1">
    <property type="nucleotide sequence ID" value="NZ_JBHSIV010000002.1"/>
</dbReference>
<dbReference type="InterPro" id="IPR047721">
    <property type="entry name" value="DrmB"/>
</dbReference>
<dbReference type="InterPro" id="IPR018973">
    <property type="entry name" value="MZB"/>
</dbReference>
<evidence type="ECO:0000259" key="2">
    <source>
        <dbReference type="Pfam" id="PF09369"/>
    </source>
</evidence>
<gene>
    <name evidence="3" type="primary">drmB</name>
    <name evidence="3" type="ORF">ACFPBZ_02845</name>
</gene>
<dbReference type="Proteomes" id="UP001595947">
    <property type="component" value="Unassembled WGS sequence"/>
</dbReference>
<evidence type="ECO:0000313" key="4">
    <source>
        <dbReference type="Proteomes" id="UP001595947"/>
    </source>
</evidence>
<name>A0ABV9YFI9_9PSEU</name>
<sequence length="630" mass="69766">MGTGNMRRSQLVSPFGVGAMSMLVDGTSVITAGLDQWFVSDDPSNVSVDEFVAPEWRLEERLHVHQLRLPPDYRRRSAGQSPINRNLSVPVLRFPRWSFCIYCKRLQRSPLSLSERVRCKDDRHNEMKRRPPMVQVPFVTICESGHLDDFPWLEWVHRNVAPSCHGPLRLFARGGGSLAGQIVHCDQCGAERTLDRVTTSKRTDRGEETALTTELSKQEPFPCKGSRPWVADPGSGCGQPLRAALRGAGNVYFPQVESSIYLPPQKGLASGEVLDLMRRPDIYGKLDVMKGLVGRLTPTMIRTKIKPPNLFAPFTDTELQAGLDEIAGPADESDAEVTDDDAVTSTEDLRRPEHVMLRSEMKHSDLTVRDVGLPEGATRWFASARAVDVLRETRVMRGFTRVRDGALKLSDGKALMRARPVSPDDDWLPAYVVRGEGIFLELEPNALHSWETGPDVQKRVSVMASTFETARERRGLKPRSVIPRFVLLHTLAHLLINEFVYSCGYSSASLRERLYVSSDAGREMAGVLIYTAAGDSEGTMGGLVRMGRPENFGRVLETALSKAAWCSADPVCMELGEAGQGPESCNMAACHGCALLPETSCEEFNRFLDRGVVVGSLAEPHLGFFTMPSR</sequence>
<dbReference type="Pfam" id="PF09369">
    <property type="entry name" value="MZB"/>
    <property type="match status" value="1"/>
</dbReference>
<feature type="region of interest" description="Disordered" evidence="1">
    <location>
        <begin position="199"/>
        <end position="224"/>
    </location>
</feature>